<proteinExistence type="predicted"/>
<accession>A0ABX7P4H2</accession>
<protein>
    <submittedName>
        <fullName evidence="1">Uncharacterized protein</fullName>
    </submittedName>
</protein>
<sequence length="152" mass="16425">MSAIAAFYVFEHDDLEDLLEVSNPRGFNSFLESYATAQSDFGYSGYVFNDLDMLLEPEDASLFGSMGLRAESERLSAALGTSMALFDHDSAQSLLARLKAIKLKSKEVAELLELEHGSADPAHVEAVKAALAQAREWLGQVQPGSIGLLTIG</sequence>
<dbReference type="EMBL" id="CP071090">
    <property type="protein sequence ID" value="QSQ25320.1"/>
    <property type="molecule type" value="Genomic_DNA"/>
</dbReference>
<gene>
    <name evidence="1" type="ORF">JY651_10490</name>
</gene>
<organism evidence="1 2">
    <name type="scientific">Pyxidicoccus parkwayensis</name>
    <dbReference type="NCBI Taxonomy" id="2813578"/>
    <lineage>
        <taxon>Bacteria</taxon>
        <taxon>Pseudomonadati</taxon>
        <taxon>Myxococcota</taxon>
        <taxon>Myxococcia</taxon>
        <taxon>Myxococcales</taxon>
        <taxon>Cystobacterineae</taxon>
        <taxon>Myxococcaceae</taxon>
        <taxon>Pyxidicoccus</taxon>
    </lineage>
</organism>
<dbReference type="RefSeq" id="WP_206726875.1">
    <property type="nucleotide sequence ID" value="NZ_CP071090.1"/>
</dbReference>
<reference evidence="1 2" key="1">
    <citation type="submission" date="2021-02" db="EMBL/GenBank/DDBJ databases">
        <title>De Novo genome assembly of isolated myxobacteria.</title>
        <authorList>
            <person name="Stevens D.C."/>
        </authorList>
    </citation>
    <scope>NUCLEOTIDE SEQUENCE [LARGE SCALE GENOMIC DNA]</scope>
    <source>
        <strain evidence="2">SCPEA02</strain>
    </source>
</reference>
<name>A0ABX7P4H2_9BACT</name>
<dbReference type="Proteomes" id="UP000662747">
    <property type="component" value="Chromosome"/>
</dbReference>
<keyword evidence="2" id="KW-1185">Reference proteome</keyword>
<evidence type="ECO:0000313" key="2">
    <source>
        <dbReference type="Proteomes" id="UP000662747"/>
    </source>
</evidence>
<evidence type="ECO:0000313" key="1">
    <source>
        <dbReference type="EMBL" id="QSQ25320.1"/>
    </source>
</evidence>